<proteinExistence type="predicted"/>
<organism evidence="1 2">
    <name type="scientific">Adineta steineri</name>
    <dbReference type="NCBI Taxonomy" id="433720"/>
    <lineage>
        <taxon>Eukaryota</taxon>
        <taxon>Metazoa</taxon>
        <taxon>Spiralia</taxon>
        <taxon>Gnathifera</taxon>
        <taxon>Rotifera</taxon>
        <taxon>Eurotatoria</taxon>
        <taxon>Bdelloidea</taxon>
        <taxon>Adinetida</taxon>
        <taxon>Adinetidae</taxon>
        <taxon>Adineta</taxon>
    </lineage>
</organism>
<evidence type="ECO:0000313" key="1">
    <source>
        <dbReference type="EMBL" id="CAF4278722.1"/>
    </source>
</evidence>
<dbReference type="Proteomes" id="UP000663881">
    <property type="component" value="Unassembled WGS sequence"/>
</dbReference>
<sequence length="149" mass="17169">HRTDSTMDADAQFLNDFQTGVLPFEQWTHIAHIRMAYLVSKSSRNFEEALLKIRQGIQNFNGLHASKLTVGFHETMTQLWATLVWNATQKCDSSISDSNTFIDQNRYLTDSSLWKQYYSPTLMFSPEAKRTFVPPDLKSITIDNLDTTK</sequence>
<dbReference type="EMBL" id="CAJOAY010014470">
    <property type="protein sequence ID" value="CAF4278722.1"/>
    <property type="molecule type" value="Genomic_DNA"/>
</dbReference>
<comment type="caution">
    <text evidence="1">The sequence shown here is derived from an EMBL/GenBank/DDBJ whole genome shotgun (WGS) entry which is preliminary data.</text>
</comment>
<reference evidence="1" key="1">
    <citation type="submission" date="2021-02" db="EMBL/GenBank/DDBJ databases">
        <authorList>
            <person name="Nowell W R."/>
        </authorList>
    </citation>
    <scope>NUCLEOTIDE SEQUENCE</scope>
</reference>
<dbReference type="AlphaFoldDB" id="A0A820GFJ2"/>
<accession>A0A820GFJ2</accession>
<feature type="non-terminal residue" evidence="1">
    <location>
        <position position="1"/>
    </location>
</feature>
<name>A0A820GFJ2_9BILA</name>
<gene>
    <name evidence="1" type="ORF">OKA104_LOCUS45066</name>
</gene>
<evidence type="ECO:0000313" key="2">
    <source>
        <dbReference type="Proteomes" id="UP000663881"/>
    </source>
</evidence>
<protein>
    <submittedName>
        <fullName evidence="1">Uncharacterized protein</fullName>
    </submittedName>
</protein>